<proteinExistence type="predicted"/>
<accession>A0ABD1UWS4</accession>
<evidence type="ECO:0000313" key="2">
    <source>
        <dbReference type="Proteomes" id="UP001604277"/>
    </source>
</evidence>
<comment type="caution">
    <text evidence="1">The sequence shown here is derived from an EMBL/GenBank/DDBJ whole genome shotgun (WGS) entry which is preliminary data.</text>
</comment>
<evidence type="ECO:0000313" key="1">
    <source>
        <dbReference type="EMBL" id="KAL2528965.1"/>
    </source>
</evidence>
<organism evidence="1 2">
    <name type="scientific">Forsythia ovata</name>
    <dbReference type="NCBI Taxonomy" id="205694"/>
    <lineage>
        <taxon>Eukaryota</taxon>
        <taxon>Viridiplantae</taxon>
        <taxon>Streptophyta</taxon>
        <taxon>Embryophyta</taxon>
        <taxon>Tracheophyta</taxon>
        <taxon>Spermatophyta</taxon>
        <taxon>Magnoliopsida</taxon>
        <taxon>eudicotyledons</taxon>
        <taxon>Gunneridae</taxon>
        <taxon>Pentapetalae</taxon>
        <taxon>asterids</taxon>
        <taxon>lamiids</taxon>
        <taxon>Lamiales</taxon>
        <taxon>Oleaceae</taxon>
        <taxon>Forsythieae</taxon>
        <taxon>Forsythia</taxon>
    </lineage>
</organism>
<reference evidence="2" key="1">
    <citation type="submission" date="2024-07" db="EMBL/GenBank/DDBJ databases">
        <title>Two chromosome-level genome assemblies of Korean endemic species Abeliophyllum distichum and Forsythia ovata (Oleaceae).</title>
        <authorList>
            <person name="Jang H."/>
        </authorList>
    </citation>
    <scope>NUCLEOTIDE SEQUENCE [LARGE SCALE GENOMIC DNA]</scope>
</reference>
<sequence>MTNVLENCGCKISPEKSSLKDEMKHLLEKVGTAVKKLRLRTSASVQSISSALDLIFRSIRSIPDKQIQAVRKAFYKYPPERRPLVQTTESWSVRIISSILLFKCSLLN</sequence>
<keyword evidence="2" id="KW-1185">Reference proteome</keyword>
<dbReference type="AlphaFoldDB" id="A0ABD1UWS4"/>
<protein>
    <submittedName>
        <fullName evidence="1">Uncharacterized protein</fullName>
    </submittedName>
</protein>
<name>A0ABD1UWS4_9LAMI</name>
<gene>
    <name evidence="1" type="ORF">Fot_21566</name>
</gene>
<dbReference type="EMBL" id="JBFOLJ010000006">
    <property type="protein sequence ID" value="KAL2528965.1"/>
    <property type="molecule type" value="Genomic_DNA"/>
</dbReference>
<dbReference type="Proteomes" id="UP001604277">
    <property type="component" value="Unassembled WGS sequence"/>
</dbReference>